<dbReference type="EMBL" id="VIAE01000005">
    <property type="protein sequence ID" value="TVY12234.1"/>
    <property type="molecule type" value="Genomic_DNA"/>
</dbReference>
<feature type="transmembrane region" description="Helical" evidence="6">
    <location>
        <begin position="132"/>
        <end position="155"/>
    </location>
</feature>
<dbReference type="InterPro" id="IPR003740">
    <property type="entry name" value="YitT"/>
</dbReference>
<comment type="subcellular location">
    <subcellularLocation>
        <location evidence="1">Cell membrane</location>
        <topology evidence="1">Multi-pass membrane protein</topology>
    </subcellularLocation>
</comment>
<name>A0A559KJC4_9MOLU</name>
<feature type="transmembrane region" description="Helical" evidence="6">
    <location>
        <begin position="12"/>
        <end position="33"/>
    </location>
</feature>
<keyword evidence="8" id="KW-1185">Reference proteome</keyword>
<evidence type="ECO:0000256" key="2">
    <source>
        <dbReference type="ARBA" id="ARBA00022475"/>
    </source>
</evidence>
<proteinExistence type="predicted"/>
<evidence type="ECO:0000256" key="4">
    <source>
        <dbReference type="ARBA" id="ARBA00022989"/>
    </source>
</evidence>
<feature type="transmembrane region" description="Helical" evidence="6">
    <location>
        <begin position="90"/>
        <end position="112"/>
    </location>
</feature>
<dbReference type="PANTHER" id="PTHR33545">
    <property type="entry name" value="UPF0750 MEMBRANE PROTEIN YITT-RELATED"/>
    <property type="match status" value="1"/>
</dbReference>
<comment type="caution">
    <text evidence="7">The sequence shown here is derived from an EMBL/GenBank/DDBJ whole genome shotgun (WGS) entry which is preliminary data.</text>
</comment>
<dbReference type="InterPro" id="IPR051461">
    <property type="entry name" value="UPF0750_membrane"/>
</dbReference>
<evidence type="ECO:0000256" key="6">
    <source>
        <dbReference type="SAM" id="Phobius"/>
    </source>
</evidence>
<accession>A0A559KJC4</accession>
<organism evidence="7 8">
    <name type="scientific">Candidatus Phytoplasma pini</name>
    <dbReference type="NCBI Taxonomy" id="267362"/>
    <lineage>
        <taxon>Bacteria</taxon>
        <taxon>Bacillati</taxon>
        <taxon>Mycoplasmatota</taxon>
        <taxon>Mollicutes</taxon>
        <taxon>Acholeplasmatales</taxon>
        <taxon>Acholeplasmataceae</taxon>
        <taxon>Candidatus Phytoplasma</taxon>
    </lineage>
</organism>
<evidence type="ECO:0000256" key="5">
    <source>
        <dbReference type="ARBA" id="ARBA00023136"/>
    </source>
</evidence>
<dbReference type="Proteomes" id="UP000320078">
    <property type="component" value="Unassembled WGS sequence"/>
</dbReference>
<feature type="transmembrane region" description="Helical" evidence="6">
    <location>
        <begin position="208"/>
        <end position="230"/>
    </location>
</feature>
<keyword evidence="4 6" id="KW-1133">Transmembrane helix</keyword>
<feature type="transmembrane region" description="Helical" evidence="6">
    <location>
        <begin position="66"/>
        <end position="83"/>
    </location>
</feature>
<dbReference type="OrthoDB" id="386142at2"/>
<dbReference type="PANTHER" id="PTHR33545:SF5">
    <property type="entry name" value="UPF0750 MEMBRANE PROTEIN YITT"/>
    <property type="match status" value="1"/>
</dbReference>
<protein>
    <recommendedName>
        <fullName evidence="9">YitT family protein</fullName>
    </recommendedName>
</protein>
<keyword evidence="3 6" id="KW-0812">Transmembrane</keyword>
<dbReference type="Pfam" id="PF02588">
    <property type="entry name" value="YitT_membrane"/>
    <property type="match status" value="1"/>
</dbReference>
<evidence type="ECO:0000256" key="1">
    <source>
        <dbReference type="ARBA" id="ARBA00004651"/>
    </source>
</evidence>
<evidence type="ECO:0000313" key="7">
    <source>
        <dbReference type="EMBL" id="TVY12234.1"/>
    </source>
</evidence>
<evidence type="ECO:0000313" key="8">
    <source>
        <dbReference type="Proteomes" id="UP000320078"/>
    </source>
</evidence>
<feature type="transmembrane region" description="Helical" evidence="6">
    <location>
        <begin position="176"/>
        <end position="196"/>
    </location>
</feature>
<keyword evidence="2" id="KW-1003">Cell membrane</keyword>
<evidence type="ECO:0000256" key="3">
    <source>
        <dbReference type="ARBA" id="ARBA00022692"/>
    </source>
</evidence>
<sequence>MIILKKNNIYKWLFLLVNDFILILTIYFITFGMEINLGGIDGLSLFTTQILKLFPFIDQKINNTEIQIYFMFFYHILSLFLGYKFFGRDFIFKTTLLVLVLNIGCFVLEQKIGKSSLLKTFLIDYIGIKCDFINVIIISILSGFLIGYALSNIYNCGYTTGGLDIIQKILKKYYRINFIIILFLTDGVIICFSSFLTSLEYGTNISKILISILVRIFSSFLSLFIVGFIMEKRILKVYEIISK</sequence>
<evidence type="ECO:0008006" key="9">
    <source>
        <dbReference type="Google" id="ProtNLM"/>
    </source>
</evidence>
<reference evidence="7 8" key="1">
    <citation type="submission" date="2019-06" db="EMBL/GenBank/DDBJ databases">
        <title>Draft Genome Sequence of Candidatus Phytoplasma pini-Related Strain MDPP: A Resource for Comparative Genomics of Gymnosperm-infecting Phytoplasmas.</title>
        <authorList>
            <person name="Cai W."/>
            <person name="Costanzo S."/>
            <person name="Shao J."/>
            <person name="Zhao Y."/>
            <person name="Davis R."/>
        </authorList>
    </citation>
    <scope>NUCLEOTIDE SEQUENCE [LARGE SCALE GENOMIC DNA]</scope>
    <source>
        <strain evidence="7 8">MDPP</strain>
    </source>
</reference>
<dbReference type="GO" id="GO:0005886">
    <property type="term" value="C:plasma membrane"/>
    <property type="evidence" value="ECO:0007669"/>
    <property type="project" value="UniProtKB-SubCell"/>
</dbReference>
<dbReference type="AlphaFoldDB" id="A0A559KJC4"/>
<gene>
    <name evidence="7" type="ORF">MDPP_00242</name>
</gene>
<keyword evidence="5 6" id="KW-0472">Membrane</keyword>